<protein>
    <recommendedName>
        <fullName evidence="4">FlgN family protein</fullName>
    </recommendedName>
</protein>
<sequence length="156" mass="18192">MSFSEELMEILKRELDILLRLKELTFNKTDIIISNQVEELEEIIKKEEELINIMANTEEERINLMDIWGVDINTPLSEVIQKIPEGREDLAYIGEELSKSLEEIQSRNNINSQLINENLQWLDFNMNLLTNAYTPTTYGKGKKGKEAKNSLFDRKV</sequence>
<dbReference type="AlphaFoldDB" id="M1YVS0"/>
<evidence type="ECO:0000256" key="1">
    <source>
        <dbReference type="ARBA" id="ARBA00022795"/>
    </source>
</evidence>
<evidence type="ECO:0000313" key="2">
    <source>
        <dbReference type="EMBL" id="SHD76634.1"/>
    </source>
</evidence>
<dbReference type="InterPro" id="IPR036679">
    <property type="entry name" value="FlgN-like_sf"/>
</dbReference>
<name>M1YVS0_9FIRM</name>
<dbReference type="OrthoDB" id="1707341at2"/>
<accession>M1YVS0</accession>
<dbReference type="InterPro" id="IPR007809">
    <property type="entry name" value="FlgN-like"/>
</dbReference>
<keyword evidence="3" id="KW-1185">Reference proteome</keyword>
<proteinExistence type="predicted"/>
<evidence type="ECO:0000313" key="3">
    <source>
        <dbReference type="Proteomes" id="UP000245423"/>
    </source>
</evidence>
<gene>
    <name evidence="2" type="ORF">CUESP1_1261</name>
</gene>
<dbReference type="EMBL" id="LT669839">
    <property type="protein sequence ID" value="SHD76634.1"/>
    <property type="molecule type" value="Genomic_DNA"/>
</dbReference>
<evidence type="ECO:0008006" key="4">
    <source>
        <dbReference type="Google" id="ProtNLM"/>
    </source>
</evidence>
<organism evidence="2 3">
    <name type="scientific">[Clostridium] ultunense Esp</name>
    <dbReference type="NCBI Taxonomy" id="1288971"/>
    <lineage>
        <taxon>Bacteria</taxon>
        <taxon>Bacillati</taxon>
        <taxon>Bacillota</taxon>
        <taxon>Tissierellia</taxon>
        <taxon>Tissierellales</taxon>
        <taxon>Tepidimicrobiaceae</taxon>
        <taxon>Schnuerera</taxon>
    </lineage>
</organism>
<dbReference type="RefSeq" id="WP_005584549.1">
    <property type="nucleotide sequence ID" value="NZ_LT669839.1"/>
</dbReference>
<dbReference type="Proteomes" id="UP000245423">
    <property type="component" value="Chromosome 1"/>
</dbReference>
<dbReference type="HOGENOM" id="CLU_1683563_0_0_9"/>
<reference evidence="2 3" key="1">
    <citation type="submission" date="2016-11" db="EMBL/GenBank/DDBJ databases">
        <authorList>
            <person name="Manzoor S."/>
        </authorList>
    </citation>
    <scope>NUCLEOTIDE SEQUENCE [LARGE SCALE GENOMIC DNA]</scope>
    <source>
        <strain evidence="2">Clostridium ultunense strain Esp</strain>
    </source>
</reference>
<dbReference type="Gene3D" id="1.20.58.300">
    <property type="entry name" value="FlgN-like"/>
    <property type="match status" value="1"/>
</dbReference>
<dbReference type="Pfam" id="PF05130">
    <property type="entry name" value="FlgN"/>
    <property type="match status" value="1"/>
</dbReference>
<dbReference type="SUPFAM" id="SSF140566">
    <property type="entry name" value="FlgN-like"/>
    <property type="match status" value="1"/>
</dbReference>
<keyword evidence="1" id="KW-1005">Bacterial flagellum biogenesis</keyword>
<dbReference type="GO" id="GO:0044780">
    <property type="term" value="P:bacterial-type flagellum assembly"/>
    <property type="evidence" value="ECO:0007669"/>
    <property type="project" value="InterPro"/>
</dbReference>